<dbReference type="Gene3D" id="3.30.70.3030">
    <property type="match status" value="1"/>
</dbReference>
<dbReference type="GO" id="GO:0006409">
    <property type="term" value="P:tRNA export from nucleus"/>
    <property type="evidence" value="ECO:0007669"/>
    <property type="project" value="TreeGrafter"/>
</dbReference>
<comment type="subcellular location">
    <subcellularLocation>
        <location evidence="1 5">Nucleus</location>
        <location evidence="1 5">Nucleolus</location>
    </subcellularLocation>
</comment>
<evidence type="ECO:0000256" key="1">
    <source>
        <dbReference type="ARBA" id="ARBA00004604"/>
    </source>
</evidence>
<dbReference type="GO" id="GO:0034456">
    <property type="term" value="C:UTP-C complex"/>
    <property type="evidence" value="ECO:0007669"/>
    <property type="project" value="TreeGrafter"/>
</dbReference>
<evidence type="ECO:0000259" key="10">
    <source>
        <dbReference type="Pfam" id="PF17405"/>
    </source>
</evidence>
<dbReference type="InterPro" id="IPR035369">
    <property type="entry name" value="Nrap_D4"/>
</dbReference>
<dbReference type="AlphaFoldDB" id="A0A9P8L623"/>
<accession>A0A9P8L623</accession>
<evidence type="ECO:0000256" key="2">
    <source>
        <dbReference type="ARBA" id="ARBA00006674"/>
    </source>
</evidence>
<feature type="domain" description="Nrap protein" evidence="8">
    <location>
        <begin position="314"/>
        <end position="454"/>
    </location>
</feature>
<dbReference type="Pfam" id="PF17405">
    <property type="entry name" value="Nrap_D4"/>
    <property type="match status" value="1"/>
</dbReference>
<dbReference type="InterPro" id="IPR035367">
    <property type="entry name" value="Nrap_D2"/>
</dbReference>
<evidence type="ECO:0000259" key="9">
    <source>
        <dbReference type="Pfam" id="PF17404"/>
    </source>
</evidence>
<evidence type="ECO:0000259" key="8">
    <source>
        <dbReference type="Pfam" id="PF17403"/>
    </source>
</evidence>
<evidence type="ECO:0000256" key="5">
    <source>
        <dbReference type="RuleBase" id="RU364032"/>
    </source>
</evidence>
<keyword evidence="5" id="KW-0687">Ribonucleoprotein</keyword>
<dbReference type="InterPro" id="IPR035370">
    <property type="entry name" value="Nrap_D5"/>
</dbReference>
<keyword evidence="3 5" id="KW-0694">RNA-binding</keyword>
<feature type="domain" description="Nrap protein" evidence="7">
    <location>
        <begin position="165"/>
        <end position="308"/>
    </location>
</feature>
<dbReference type="EMBL" id="JAGHQL010000024">
    <property type="protein sequence ID" value="KAH0543993.1"/>
    <property type="molecule type" value="Genomic_DNA"/>
</dbReference>
<dbReference type="PANTHER" id="PTHR17972:SF0">
    <property type="entry name" value="NUCLEOLAR PROTEIN 6"/>
    <property type="match status" value="1"/>
</dbReference>
<dbReference type="InterPro" id="IPR035371">
    <property type="entry name" value="Nrap_D6"/>
</dbReference>
<dbReference type="InterPro" id="IPR035082">
    <property type="entry name" value="Nrap_D1"/>
</dbReference>
<reference evidence="13" key="1">
    <citation type="submission" date="2021-03" db="EMBL/GenBank/DDBJ databases">
        <title>Comparative genomics and phylogenomic investigation of the class Geoglossomycetes provide insights into ecological specialization and systematics.</title>
        <authorList>
            <person name="Melie T."/>
            <person name="Pirro S."/>
            <person name="Miller A.N."/>
            <person name="Quandt A."/>
        </authorList>
    </citation>
    <scope>NUCLEOTIDE SEQUENCE</scope>
    <source>
        <strain evidence="13">GBOQ0MN5Z8</strain>
    </source>
</reference>
<evidence type="ECO:0000313" key="13">
    <source>
        <dbReference type="EMBL" id="KAH0543993.1"/>
    </source>
</evidence>
<comment type="similarity">
    <text evidence="2 5">Belongs to the NRAP family.</text>
</comment>
<evidence type="ECO:0000256" key="6">
    <source>
        <dbReference type="SAM" id="MobiDB-lite"/>
    </source>
</evidence>
<keyword evidence="5" id="KW-0690">Ribosome biogenesis</keyword>
<comment type="caution">
    <text evidence="13">The sequence shown here is derived from an EMBL/GenBank/DDBJ whole genome shotgun (WGS) entry which is preliminary data.</text>
</comment>
<dbReference type="GO" id="GO:0032040">
    <property type="term" value="C:small-subunit processome"/>
    <property type="evidence" value="ECO:0007669"/>
    <property type="project" value="TreeGrafter"/>
</dbReference>
<dbReference type="GO" id="GO:0032545">
    <property type="term" value="C:CURI complex"/>
    <property type="evidence" value="ECO:0007669"/>
    <property type="project" value="TreeGrafter"/>
</dbReference>
<dbReference type="Pfam" id="PF17404">
    <property type="entry name" value="Nrap_D3"/>
    <property type="match status" value="1"/>
</dbReference>
<keyword evidence="5" id="KW-0698">rRNA processing</keyword>
<keyword evidence="4 5" id="KW-0539">Nucleus</keyword>
<name>A0A9P8L623_9PEZI</name>
<dbReference type="GO" id="GO:0003723">
    <property type="term" value="F:RNA binding"/>
    <property type="evidence" value="ECO:0007669"/>
    <property type="project" value="UniProtKB-KW"/>
</dbReference>
<evidence type="ECO:0000313" key="14">
    <source>
        <dbReference type="Proteomes" id="UP000698800"/>
    </source>
</evidence>
<feature type="region of interest" description="Disordered" evidence="6">
    <location>
        <begin position="1"/>
        <end position="36"/>
    </location>
</feature>
<proteinExistence type="inferred from homology"/>
<feature type="domain" description="Nrap protein" evidence="12">
    <location>
        <begin position="985"/>
        <end position="1125"/>
    </location>
</feature>
<evidence type="ECO:0000256" key="3">
    <source>
        <dbReference type="ARBA" id="ARBA00022884"/>
    </source>
</evidence>
<feature type="domain" description="Nrap protein" evidence="9">
    <location>
        <begin position="459"/>
        <end position="610"/>
    </location>
</feature>
<evidence type="ECO:0000259" key="12">
    <source>
        <dbReference type="Pfam" id="PF17407"/>
    </source>
</evidence>
<dbReference type="GO" id="GO:0006364">
    <property type="term" value="P:rRNA processing"/>
    <property type="evidence" value="ECO:0007669"/>
    <property type="project" value="UniProtKB-KW"/>
</dbReference>
<feature type="compositionally biased region" description="Basic residues" evidence="6">
    <location>
        <begin position="1"/>
        <end position="11"/>
    </location>
</feature>
<feature type="domain" description="Nrap protein" evidence="11">
    <location>
        <begin position="826"/>
        <end position="981"/>
    </location>
</feature>
<evidence type="ECO:0000259" key="7">
    <source>
        <dbReference type="Pfam" id="PF03813"/>
    </source>
</evidence>
<dbReference type="InterPro" id="IPR035368">
    <property type="entry name" value="Nrap_D3"/>
</dbReference>
<evidence type="ECO:0000259" key="11">
    <source>
        <dbReference type="Pfam" id="PF17406"/>
    </source>
</evidence>
<dbReference type="Pfam" id="PF17407">
    <property type="entry name" value="Nrap_D6"/>
    <property type="match status" value="1"/>
</dbReference>
<dbReference type="InterPro" id="IPR005554">
    <property type="entry name" value="NOL6/Upt22"/>
</dbReference>
<dbReference type="Proteomes" id="UP000698800">
    <property type="component" value="Unassembled WGS sequence"/>
</dbReference>
<gene>
    <name evidence="13" type="ORF">FGG08_001760</name>
</gene>
<dbReference type="Pfam" id="PF17403">
    <property type="entry name" value="Nrap_D2"/>
    <property type="match status" value="1"/>
</dbReference>
<dbReference type="Pfam" id="PF17406">
    <property type="entry name" value="Nrap_D5"/>
    <property type="match status" value="1"/>
</dbReference>
<dbReference type="OrthoDB" id="10251401at2759"/>
<dbReference type="Gene3D" id="1.10.1410.10">
    <property type="match status" value="1"/>
</dbReference>
<evidence type="ECO:0000256" key="4">
    <source>
        <dbReference type="ARBA" id="ARBA00023242"/>
    </source>
</evidence>
<dbReference type="Pfam" id="PF03813">
    <property type="entry name" value="Nrap"/>
    <property type="match status" value="1"/>
</dbReference>
<organism evidence="13 14">
    <name type="scientific">Glutinoglossum americanum</name>
    <dbReference type="NCBI Taxonomy" id="1670608"/>
    <lineage>
        <taxon>Eukaryota</taxon>
        <taxon>Fungi</taxon>
        <taxon>Dikarya</taxon>
        <taxon>Ascomycota</taxon>
        <taxon>Pezizomycotina</taxon>
        <taxon>Geoglossomycetes</taxon>
        <taxon>Geoglossales</taxon>
        <taxon>Geoglossaceae</taxon>
        <taxon>Glutinoglossum</taxon>
    </lineage>
</organism>
<sequence>MDSHATKKRKVEHSDGSRSANRQTTHMDGQRHSTKLVKNHTAWDAISKDSQLLAGEMYKSSMFKLQLDELLDEVQPSYKKRMVPVENALRKLKSIIERIPDREPVGANEAEKELYKRYKIAIPFMGPRLAKDVKYKLAYSRPANINVVGSYALKTAVKARSVISVDMAITLPSSIFQEKDYLNYRYFHKRAYYLACLAAGIIESKDSKFKIKFSYLNGNNIQPIVIISSCEDGGVDDFSSSKCDIHILPTISGDVFPATKLLPNKNCVRQSENSSGTTPAHTPTPFYNATLKSECSITPYLKLFHHTSSYCGSYKDACVLGRIWLQQRGFEGDISKGGFGHFEWAAISAALLQDGGARGQRLLSPGYSSYQLFKAMLQFLASTDLAANPLIFQAEEFDARKLDVPIFYDGPRGVNVLFKMTSWSYQMLRHEAGNSLDMLRDIVADNFEASFIVKANDPLLRFDLLARIPISPELLLHSRSVDCEPGVVHFCRKLYQVLSRGMGDRVTLIYLSIPGTDPWCVKAPTPCIEGQACVLVGFLLNPTHAGRVVDHGPPAEAKKEAAAFRKFWGEKAELRRFKDGSILESLVWSDKESKTPIFQQVVLYLLDRNFGSDIAKAAAFVGDNFSGLIAMQGASGMQTIAKFQPAMADLDKLERDIRGLEGLPLQLSQISATSPKLRYASIDLPLESTRVGAPADLADVVLLFEGSGRWPDDLAAIQRTKAAFLLKMAEMLEESIEGVSARTGLESGGSSLRNISFLDVVYKAGAAFRLRIYNEREQTLLERLLKNKSLEPRKRDEAILAQSEYKRIFIHSRSHTQALQILCTRFAYLSPTIRLVKLWFASHLLSRHVSEELTELCVVRVFLQPYPWEPPSSVMTGFLRTLLWLSRWDWRLDPLIVDFSGEMKARDVDVIKTRFEAWRKIDPGMNRVVLFVASNLDPEGLTWTQFGPSKVVAARVTALARSACAVSKEAGLEINPEALFIPSTADYDFIIHINSRFTNDRRGERPSAKHPLFKNLQIQSDKETNAELIGYNPVELFLDELRELYSNNIVFFYNAHGGTFIGGLWSPHITSQRSWKVNLSYSTTPIVAESETNDDCSEKAARLIVNKTAILNEIGRLGGDMVMRIESRN</sequence>
<keyword evidence="14" id="KW-1185">Reference proteome</keyword>
<dbReference type="PANTHER" id="PTHR17972">
    <property type="entry name" value="NUCLEOLAR RNA-ASSOCIATED PROTEIN"/>
    <property type="match status" value="1"/>
</dbReference>
<feature type="compositionally biased region" description="Polar residues" evidence="6">
    <location>
        <begin position="17"/>
        <end position="27"/>
    </location>
</feature>
<feature type="domain" description="Nrap protein" evidence="10">
    <location>
        <begin position="635"/>
        <end position="824"/>
    </location>
</feature>
<protein>
    <recommendedName>
        <fullName evidence="5">U3 small nucleolar RNA-associated protein 22</fullName>
    </recommendedName>
</protein>